<feature type="transmembrane region" description="Helical" evidence="16">
    <location>
        <begin position="127"/>
        <end position="152"/>
    </location>
</feature>
<keyword evidence="4" id="KW-1003">Cell membrane</keyword>
<dbReference type="PROSITE" id="PS50283">
    <property type="entry name" value="NA_SOLUT_SYMP_3"/>
    <property type="match status" value="1"/>
</dbReference>
<reference evidence="17 18" key="1">
    <citation type="submission" date="2019-03" db="EMBL/GenBank/DDBJ databases">
        <title>Genomic Encyclopedia of Type Strains, Phase IV (KMG-IV): sequencing the most valuable type-strain genomes for metagenomic binning, comparative biology and taxonomic classification.</title>
        <authorList>
            <person name="Goeker M."/>
        </authorList>
    </citation>
    <scope>NUCLEOTIDE SEQUENCE [LARGE SCALE GENOMIC DNA]</scope>
    <source>
        <strain evidence="17 18">DSM 28403</strain>
    </source>
</reference>
<evidence type="ECO:0000313" key="18">
    <source>
        <dbReference type="Proteomes" id="UP000295657"/>
    </source>
</evidence>
<dbReference type="GO" id="GO:0005298">
    <property type="term" value="F:proline:sodium symporter activity"/>
    <property type="evidence" value="ECO:0007669"/>
    <property type="project" value="UniProtKB-UniRule"/>
</dbReference>
<evidence type="ECO:0000256" key="5">
    <source>
        <dbReference type="ARBA" id="ARBA00022692"/>
    </source>
</evidence>
<evidence type="ECO:0000256" key="7">
    <source>
        <dbReference type="ARBA" id="ARBA00022989"/>
    </source>
</evidence>
<dbReference type="InterPro" id="IPR001734">
    <property type="entry name" value="Na/solute_symporter"/>
</dbReference>
<evidence type="ECO:0000256" key="15">
    <source>
        <dbReference type="RuleBase" id="RU362091"/>
    </source>
</evidence>
<feature type="transmembrane region" description="Helical" evidence="16">
    <location>
        <begin position="68"/>
        <end position="92"/>
    </location>
</feature>
<dbReference type="OrthoDB" id="9789704at2"/>
<keyword evidence="5 16" id="KW-0812">Transmembrane</keyword>
<evidence type="ECO:0000256" key="16">
    <source>
        <dbReference type="RuleBase" id="RU366012"/>
    </source>
</evidence>
<dbReference type="Pfam" id="PF00474">
    <property type="entry name" value="SSF"/>
    <property type="match status" value="1"/>
</dbReference>
<dbReference type="Proteomes" id="UP000295657">
    <property type="component" value="Unassembled WGS sequence"/>
</dbReference>
<feature type="transmembrane region" description="Helical" evidence="16">
    <location>
        <begin position="230"/>
        <end position="253"/>
    </location>
</feature>
<comment type="subcellular location">
    <subcellularLocation>
        <location evidence="16">Cell inner membrane</location>
        <topology evidence="16">Multi-pass membrane protein</topology>
    </subcellularLocation>
    <subcellularLocation>
        <location evidence="1">Cell membrane</location>
        <topology evidence="1">Multi-pass membrane protein</topology>
    </subcellularLocation>
</comment>
<feature type="transmembrane region" description="Helical" evidence="16">
    <location>
        <begin position="12"/>
        <end position="30"/>
    </location>
</feature>
<sequence>MFGLDPTLTTFTIYIFGMLAIGILAYRYTNNISDYILGGRRLGSFVTAMSAGASDMSGWLLMGLPGAVYLSGLVESWIAIGLTLGAYLNWLFVSGRLRIYTEFNHNALTLPEYFHSRFGTSHRLLKIVSAAIILIFFTIYCASGVVAGAKLFQNLFQLDYATALWYGALATIAYTFIGGFLAVSWTDTIQATLMVFALLLTPLCVIYTLGGTDQFDLVIQQAGTDMHKEFSDLFAGTTPLGLLSLAAWGLGYFGQPHILARFMAAYSVKALHKARRISMIWMMICLGGAVAIGYFGIAYFYANPQLAGTVNREPEQVFIELAKLLFNPWIAGILLSAILAAVMSTLSCQLLISSSAITEDFYKGFIRPNAGEKELVWLGRAMVLIIAGLAIWIAQDEHNKVLKLVEFAWAGFGSAFGPVVLLSLFWKRMTASGAMAGMLTGAVVVFAWKELIPQHSQWHQVYEMIPAFSLAALAVIVVSLLSPKPEQQVIETFERAEQAYKQAKLS</sequence>
<feature type="transmembrane region" description="Helical" evidence="16">
    <location>
        <begin position="279"/>
        <end position="302"/>
    </location>
</feature>
<dbReference type="CDD" id="cd11475">
    <property type="entry name" value="SLC5sbd_PutP"/>
    <property type="match status" value="1"/>
</dbReference>
<evidence type="ECO:0000256" key="11">
    <source>
        <dbReference type="ARBA" id="ARBA00023201"/>
    </source>
</evidence>
<dbReference type="GO" id="GO:0005886">
    <property type="term" value="C:plasma membrane"/>
    <property type="evidence" value="ECO:0007669"/>
    <property type="project" value="UniProtKB-SubCell"/>
</dbReference>
<dbReference type="NCBIfam" id="TIGR02121">
    <property type="entry name" value="Na_Pro_sym"/>
    <property type="match status" value="1"/>
</dbReference>
<dbReference type="PROSITE" id="PS00457">
    <property type="entry name" value="NA_SOLUT_SYMP_2"/>
    <property type="match status" value="1"/>
</dbReference>
<keyword evidence="9 16" id="KW-0406">Ion transport</keyword>
<keyword evidence="16" id="KW-0029">Amino-acid transport</keyword>
<dbReference type="FunFam" id="1.20.1730.10:FF:000002">
    <property type="entry name" value="Sodium/proline symporter"/>
    <property type="match status" value="1"/>
</dbReference>
<evidence type="ECO:0000256" key="9">
    <source>
        <dbReference type="ARBA" id="ARBA00023065"/>
    </source>
</evidence>
<feature type="transmembrane region" description="Helical" evidence="16">
    <location>
        <begin position="433"/>
        <end position="452"/>
    </location>
</feature>
<keyword evidence="8 16" id="KW-0915">Sodium</keyword>
<dbReference type="NCBIfam" id="TIGR00813">
    <property type="entry name" value="sss"/>
    <property type="match status" value="1"/>
</dbReference>
<feature type="transmembrane region" description="Helical" evidence="16">
    <location>
        <begin position="329"/>
        <end position="354"/>
    </location>
</feature>
<protein>
    <recommendedName>
        <fullName evidence="13 16">Sodium/proline symporter</fullName>
    </recommendedName>
    <alternativeName>
        <fullName evidence="14 16">Proline permease</fullName>
    </alternativeName>
</protein>
<feature type="transmembrane region" description="Helical" evidence="16">
    <location>
        <begin position="42"/>
        <end position="62"/>
    </location>
</feature>
<keyword evidence="11 16" id="KW-0739">Sodium transport</keyword>
<feature type="transmembrane region" description="Helical" evidence="16">
    <location>
        <begin position="407"/>
        <end position="426"/>
    </location>
</feature>
<organism evidence="17 18">
    <name type="scientific">Mesocricetibacter intestinalis</name>
    <dbReference type="NCBI Taxonomy" id="1521930"/>
    <lineage>
        <taxon>Bacteria</taxon>
        <taxon>Pseudomonadati</taxon>
        <taxon>Pseudomonadota</taxon>
        <taxon>Gammaproteobacteria</taxon>
        <taxon>Pasteurellales</taxon>
        <taxon>Pasteurellaceae</taxon>
        <taxon>Mesocricetibacter</taxon>
    </lineage>
</organism>
<keyword evidence="10 16" id="KW-0472">Membrane</keyword>
<evidence type="ECO:0000256" key="6">
    <source>
        <dbReference type="ARBA" id="ARBA00022847"/>
    </source>
</evidence>
<gene>
    <name evidence="17" type="ORF">EDC45_0389</name>
</gene>
<dbReference type="InterPro" id="IPR050277">
    <property type="entry name" value="Sodium:Solute_Symporter"/>
</dbReference>
<dbReference type="GO" id="GO:0015193">
    <property type="term" value="F:L-proline transmembrane transporter activity"/>
    <property type="evidence" value="ECO:0007669"/>
    <property type="project" value="TreeGrafter"/>
</dbReference>
<dbReference type="PANTHER" id="PTHR48086:SF3">
    <property type="entry name" value="SODIUM_PROLINE SYMPORTER"/>
    <property type="match status" value="1"/>
</dbReference>
<proteinExistence type="inferred from homology"/>
<evidence type="ECO:0000256" key="3">
    <source>
        <dbReference type="ARBA" id="ARBA00022448"/>
    </source>
</evidence>
<keyword evidence="18" id="KW-1185">Reference proteome</keyword>
<evidence type="ECO:0000256" key="13">
    <source>
        <dbReference type="ARBA" id="ARBA00067214"/>
    </source>
</evidence>
<evidence type="ECO:0000313" key="17">
    <source>
        <dbReference type="EMBL" id="TDQ59730.1"/>
    </source>
</evidence>
<comment type="catalytic activity">
    <reaction evidence="12">
        <text>L-proline(in) + Na(+)(in) = L-proline(out) + Na(+)(out)</text>
        <dbReference type="Rhea" id="RHEA:28967"/>
        <dbReference type="ChEBI" id="CHEBI:29101"/>
        <dbReference type="ChEBI" id="CHEBI:60039"/>
    </reaction>
</comment>
<keyword evidence="7 16" id="KW-1133">Transmembrane helix</keyword>
<keyword evidence="6 16" id="KW-0769">Symport</keyword>
<dbReference type="InterPro" id="IPR011851">
    <property type="entry name" value="Na/Pro_symporter"/>
</dbReference>
<dbReference type="AlphaFoldDB" id="A0A4R6VLN1"/>
<evidence type="ECO:0000256" key="2">
    <source>
        <dbReference type="ARBA" id="ARBA00006434"/>
    </source>
</evidence>
<dbReference type="InterPro" id="IPR018212">
    <property type="entry name" value="Na/solute_symporter_CS"/>
</dbReference>
<feature type="transmembrane region" description="Helical" evidence="16">
    <location>
        <begin position="464"/>
        <end position="481"/>
    </location>
</feature>
<comment type="function">
    <text evidence="16">Catalyzes the sodium-dependent uptake of extracellular L-proline.</text>
</comment>
<name>A0A4R6VLN1_9PAST</name>
<evidence type="ECO:0000256" key="1">
    <source>
        <dbReference type="ARBA" id="ARBA00004651"/>
    </source>
</evidence>
<feature type="transmembrane region" description="Helical" evidence="16">
    <location>
        <begin position="191"/>
        <end position="210"/>
    </location>
</feature>
<dbReference type="GO" id="GO:0031402">
    <property type="term" value="F:sodium ion binding"/>
    <property type="evidence" value="ECO:0007669"/>
    <property type="project" value="UniProtKB-UniRule"/>
</dbReference>
<feature type="transmembrane region" description="Helical" evidence="16">
    <location>
        <begin position="164"/>
        <end position="184"/>
    </location>
</feature>
<dbReference type="PANTHER" id="PTHR48086">
    <property type="entry name" value="SODIUM/PROLINE SYMPORTER-RELATED"/>
    <property type="match status" value="1"/>
</dbReference>
<evidence type="ECO:0000256" key="12">
    <source>
        <dbReference type="ARBA" id="ARBA00033708"/>
    </source>
</evidence>
<dbReference type="EMBL" id="SNYQ01000001">
    <property type="protein sequence ID" value="TDQ59730.1"/>
    <property type="molecule type" value="Genomic_DNA"/>
</dbReference>
<accession>A0A4R6VLN1</accession>
<comment type="caution">
    <text evidence="17">The sequence shown here is derived from an EMBL/GenBank/DDBJ whole genome shotgun (WGS) entry which is preliminary data.</text>
</comment>
<keyword evidence="3 16" id="KW-0813">Transport</keyword>
<evidence type="ECO:0000256" key="14">
    <source>
        <dbReference type="ARBA" id="ARBA00082709"/>
    </source>
</evidence>
<evidence type="ECO:0000256" key="8">
    <source>
        <dbReference type="ARBA" id="ARBA00023053"/>
    </source>
</evidence>
<dbReference type="Gene3D" id="1.20.1730.10">
    <property type="entry name" value="Sodium/glucose cotransporter"/>
    <property type="match status" value="1"/>
</dbReference>
<dbReference type="InterPro" id="IPR038377">
    <property type="entry name" value="Na/Glc_symporter_sf"/>
</dbReference>
<evidence type="ECO:0000256" key="10">
    <source>
        <dbReference type="ARBA" id="ARBA00023136"/>
    </source>
</evidence>
<evidence type="ECO:0000256" key="4">
    <source>
        <dbReference type="ARBA" id="ARBA00022475"/>
    </source>
</evidence>
<dbReference type="GO" id="GO:0015824">
    <property type="term" value="P:proline transport"/>
    <property type="evidence" value="ECO:0007669"/>
    <property type="project" value="UniProtKB-UniRule"/>
</dbReference>
<feature type="transmembrane region" description="Helical" evidence="16">
    <location>
        <begin position="375"/>
        <end position="395"/>
    </location>
</feature>
<comment type="similarity">
    <text evidence="2 15">Belongs to the sodium:solute symporter (SSF) (TC 2.A.21) family.</text>
</comment>
<dbReference type="RefSeq" id="WP_133542916.1">
    <property type="nucleotide sequence ID" value="NZ_SNYQ01000001.1"/>
</dbReference>
<keyword evidence="16" id="KW-0997">Cell inner membrane</keyword>